<accession>A0A9P4XH28</accession>
<dbReference type="EMBL" id="QLNT01000009">
    <property type="protein sequence ID" value="KAF3071862.1"/>
    <property type="molecule type" value="Genomic_DNA"/>
</dbReference>
<keyword evidence="3" id="KW-1185">Reference proteome</keyword>
<proteinExistence type="predicted"/>
<gene>
    <name evidence="2" type="ORF">CFAM422_005835</name>
</gene>
<name>A0A9P4XH28_9HYPO</name>
<protein>
    <submittedName>
        <fullName evidence="2">Uncharacterized protein</fullName>
    </submittedName>
</protein>
<feature type="compositionally biased region" description="Basic residues" evidence="1">
    <location>
        <begin position="31"/>
        <end position="42"/>
    </location>
</feature>
<evidence type="ECO:0000256" key="1">
    <source>
        <dbReference type="SAM" id="MobiDB-lite"/>
    </source>
</evidence>
<evidence type="ECO:0000313" key="2">
    <source>
        <dbReference type="EMBL" id="KAF3071862.1"/>
    </source>
</evidence>
<organism evidence="2 3">
    <name type="scientific">Trichoderma lentiforme</name>
    <dbReference type="NCBI Taxonomy" id="1567552"/>
    <lineage>
        <taxon>Eukaryota</taxon>
        <taxon>Fungi</taxon>
        <taxon>Dikarya</taxon>
        <taxon>Ascomycota</taxon>
        <taxon>Pezizomycotina</taxon>
        <taxon>Sordariomycetes</taxon>
        <taxon>Hypocreomycetidae</taxon>
        <taxon>Hypocreales</taxon>
        <taxon>Hypocreaceae</taxon>
        <taxon>Trichoderma</taxon>
    </lineage>
</organism>
<evidence type="ECO:0000313" key="3">
    <source>
        <dbReference type="Proteomes" id="UP000801864"/>
    </source>
</evidence>
<dbReference type="AlphaFoldDB" id="A0A9P4XH28"/>
<comment type="caution">
    <text evidence="2">The sequence shown here is derived from an EMBL/GenBank/DDBJ whole genome shotgun (WGS) entry which is preliminary data.</text>
</comment>
<feature type="region of interest" description="Disordered" evidence="1">
    <location>
        <begin position="31"/>
        <end position="51"/>
    </location>
</feature>
<dbReference type="Proteomes" id="UP000801864">
    <property type="component" value="Unassembled WGS sequence"/>
</dbReference>
<sequence>MCFRVEPKAKYYYQEEIIPSRPYRADNLSYYHHHRHSSHHSPRASYSAVERYSPRVSTSSYRRSVPSRVVYEETTRSRY</sequence>
<reference evidence="2 3" key="1">
    <citation type="submission" date="2018-06" db="EMBL/GenBank/DDBJ databases">
        <title>Genome analysis of cellulolytic fungus Trichoderma lentiforme CFAM-422.</title>
        <authorList>
            <person name="Steindorff A.S."/>
            <person name="Formighieri E.F."/>
            <person name="Midorikawa G.E.O."/>
            <person name="Tamietti M.S."/>
            <person name="Ramos E.Z."/>
            <person name="Silva A.S."/>
            <person name="Bon E.P.S."/>
            <person name="Mendes T.D."/>
            <person name="Damaso M.C.T."/>
            <person name="Favaro L.C.L."/>
        </authorList>
    </citation>
    <scope>NUCLEOTIDE SEQUENCE [LARGE SCALE GENOMIC DNA]</scope>
    <source>
        <strain evidence="2 3">CFAM-422</strain>
    </source>
</reference>